<dbReference type="EMBL" id="VIFY01000410">
    <property type="protein sequence ID" value="TQB67465.1"/>
    <property type="molecule type" value="Genomic_DNA"/>
</dbReference>
<name>A0A507QK91_MONPU</name>
<proteinExistence type="predicted"/>
<feature type="non-terminal residue" evidence="1">
    <location>
        <position position="58"/>
    </location>
</feature>
<dbReference type="Proteomes" id="UP000319663">
    <property type="component" value="Unassembled WGS sequence"/>
</dbReference>
<comment type="caution">
    <text evidence="1">The sequence shown here is derived from an EMBL/GenBank/DDBJ whole genome shotgun (WGS) entry which is preliminary data.</text>
</comment>
<dbReference type="AlphaFoldDB" id="A0A507QK91"/>
<protein>
    <submittedName>
        <fullName evidence="1">Uncharacterized protein</fullName>
    </submittedName>
</protein>
<sequence>MIAEDVTFDPSNMYSNNPEEKARIIDLVISQAPAGAVSATVVNGWQPVDDDYGGARLF</sequence>
<organism evidence="1 2">
    <name type="scientific">Monascus purpureus</name>
    <name type="common">Red mold</name>
    <name type="synonym">Monascus anka</name>
    <dbReference type="NCBI Taxonomy" id="5098"/>
    <lineage>
        <taxon>Eukaryota</taxon>
        <taxon>Fungi</taxon>
        <taxon>Dikarya</taxon>
        <taxon>Ascomycota</taxon>
        <taxon>Pezizomycotina</taxon>
        <taxon>Eurotiomycetes</taxon>
        <taxon>Eurotiomycetidae</taxon>
        <taxon>Eurotiales</taxon>
        <taxon>Aspergillaceae</taxon>
        <taxon>Monascus</taxon>
    </lineage>
</organism>
<evidence type="ECO:0000313" key="2">
    <source>
        <dbReference type="Proteomes" id="UP000319663"/>
    </source>
</evidence>
<keyword evidence="2" id="KW-1185">Reference proteome</keyword>
<accession>A0A507QK91</accession>
<gene>
    <name evidence="1" type="ORF">MPDQ_005701</name>
</gene>
<evidence type="ECO:0000313" key="1">
    <source>
        <dbReference type="EMBL" id="TQB67465.1"/>
    </source>
</evidence>
<reference evidence="1 2" key="1">
    <citation type="submission" date="2019-06" db="EMBL/GenBank/DDBJ databases">
        <title>Wine fermentation using esterase from Monascus purpureus.</title>
        <authorList>
            <person name="Geng C."/>
            <person name="Zhang Y."/>
        </authorList>
    </citation>
    <scope>NUCLEOTIDE SEQUENCE [LARGE SCALE GENOMIC DNA]</scope>
    <source>
        <strain evidence="1">HQ1</strain>
    </source>
</reference>